<accession>A0A1G9MS09</accession>
<protein>
    <submittedName>
        <fullName evidence="2">Cell division protein FtsQ</fullName>
    </submittedName>
</protein>
<keyword evidence="2" id="KW-0132">Cell division</keyword>
<dbReference type="Proteomes" id="UP000199226">
    <property type="component" value="Unassembled WGS sequence"/>
</dbReference>
<proteinExistence type="predicted"/>
<dbReference type="AlphaFoldDB" id="A0A1G9MS09"/>
<feature type="transmembrane region" description="Helical" evidence="1">
    <location>
        <begin position="9"/>
        <end position="30"/>
    </location>
</feature>
<dbReference type="RefSeq" id="WP_090698690.1">
    <property type="nucleotide sequence ID" value="NZ_FNHH01000002.1"/>
</dbReference>
<dbReference type="GO" id="GO:0051301">
    <property type="term" value="P:cell division"/>
    <property type="evidence" value="ECO:0007669"/>
    <property type="project" value="UniProtKB-KW"/>
</dbReference>
<sequence length="286" mass="32643">MLKRINWKGILYGFLWLVSLSGLVLLMSFIEVKKGDQKCKDVKVILPGRYNFIERDEVDRILLEAGGALVGRDLNDINIHKLENTLKNNPFIEFAKVYADMDGIVHVQIRQREPLLRVINMANLHYYIDGNGLKMPLSENFTAKVLVANGFIDEDFSGKVDTLSSKLAKDLYRMALFIKADTLWDNQIEQVFVNLNGDIELVPRVGDHKIIFGDADSLQTKFRNLLVFYKKAMPKVGWDTYKTINLKYANQIVCEKNIIDTNKITTVISLPLADSLKLESQESTKN</sequence>
<gene>
    <name evidence="2" type="ORF">SAMN05421813_10284</name>
</gene>
<name>A0A1G9MS09_9SPHI</name>
<evidence type="ECO:0000256" key="1">
    <source>
        <dbReference type="SAM" id="Phobius"/>
    </source>
</evidence>
<keyword evidence="1" id="KW-1133">Transmembrane helix</keyword>
<organism evidence="2 3">
    <name type="scientific">Daejeonella rubra</name>
    <dbReference type="NCBI Taxonomy" id="990371"/>
    <lineage>
        <taxon>Bacteria</taxon>
        <taxon>Pseudomonadati</taxon>
        <taxon>Bacteroidota</taxon>
        <taxon>Sphingobacteriia</taxon>
        <taxon>Sphingobacteriales</taxon>
        <taxon>Sphingobacteriaceae</taxon>
        <taxon>Daejeonella</taxon>
    </lineage>
</organism>
<keyword evidence="1" id="KW-0472">Membrane</keyword>
<evidence type="ECO:0000313" key="3">
    <source>
        <dbReference type="Proteomes" id="UP000199226"/>
    </source>
</evidence>
<keyword evidence="3" id="KW-1185">Reference proteome</keyword>
<dbReference type="OrthoDB" id="1466667at2"/>
<dbReference type="STRING" id="990371.SAMN05421813_10284"/>
<reference evidence="3" key="1">
    <citation type="submission" date="2016-10" db="EMBL/GenBank/DDBJ databases">
        <authorList>
            <person name="Varghese N."/>
            <person name="Submissions S."/>
        </authorList>
    </citation>
    <scope>NUCLEOTIDE SEQUENCE [LARGE SCALE GENOMIC DNA]</scope>
    <source>
        <strain evidence="3">DSM 24536</strain>
    </source>
</reference>
<keyword evidence="1" id="KW-0812">Transmembrane</keyword>
<evidence type="ECO:0000313" key="2">
    <source>
        <dbReference type="EMBL" id="SDL76781.1"/>
    </source>
</evidence>
<keyword evidence="2" id="KW-0131">Cell cycle</keyword>
<dbReference type="EMBL" id="FNHH01000002">
    <property type="protein sequence ID" value="SDL76781.1"/>
    <property type="molecule type" value="Genomic_DNA"/>
</dbReference>